<organism evidence="22 23">
    <name type="scientific">Coilia grayii</name>
    <name type="common">Gray's grenadier anchovy</name>
    <dbReference type="NCBI Taxonomy" id="363190"/>
    <lineage>
        <taxon>Eukaryota</taxon>
        <taxon>Metazoa</taxon>
        <taxon>Chordata</taxon>
        <taxon>Craniata</taxon>
        <taxon>Vertebrata</taxon>
        <taxon>Euteleostomi</taxon>
        <taxon>Actinopterygii</taxon>
        <taxon>Neopterygii</taxon>
        <taxon>Teleostei</taxon>
        <taxon>Clupei</taxon>
        <taxon>Clupeiformes</taxon>
        <taxon>Clupeoidei</taxon>
        <taxon>Engraulidae</taxon>
        <taxon>Coilinae</taxon>
        <taxon>Coilia</taxon>
    </lineage>
</organism>
<evidence type="ECO:0000259" key="21">
    <source>
        <dbReference type="PROSITE" id="PS50262"/>
    </source>
</evidence>
<comment type="subcellular location">
    <subcellularLocation>
        <location evidence="1">Cell membrane</location>
        <topology evidence="1">Multi-pass membrane protein</topology>
    </subcellularLocation>
</comment>
<dbReference type="PROSITE" id="PS00237">
    <property type="entry name" value="G_PROTEIN_RECEP_F1_1"/>
    <property type="match status" value="1"/>
</dbReference>
<keyword evidence="8 19" id="KW-1133">Transmembrane helix</keyword>
<dbReference type="PANTHER" id="PTHR46099:SF2">
    <property type="entry name" value="ENDOTHELIN-1 RECEPTOR"/>
    <property type="match status" value="1"/>
</dbReference>
<name>A0ABD1IWT9_9TELE</name>
<evidence type="ECO:0000256" key="5">
    <source>
        <dbReference type="ARBA" id="ARBA00022553"/>
    </source>
</evidence>
<keyword evidence="10 19" id="KW-0472">Membrane</keyword>
<evidence type="ECO:0000256" key="6">
    <source>
        <dbReference type="ARBA" id="ARBA00022692"/>
    </source>
</evidence>
<comment type="similarity">
    <text evidence="17">Belongs to the G-protein coupled receptor 1 family.</text>
</comment>
<feature type="transmembrane region" description="Helical" evidence="19">
    <location>
        <begin position="172"/>
        <end position="198"/>
    </location>
</feature>
<comment type="caution">
    <text evidence="22">The sequence shown here is derived from an EMBL/GenBank/DDBJ whole genome shotgun (WGS) entry which is preliminary data.</text>
</comment>
<feature type="domain" description="G-protein coupled receptors family 1 profile" evidence="21">
    <location>
        <begin position="118"/>
        <end position="389"/>
    </location>
</feature>
<dbReference type="InterPro" id="IPR000499">
    <property type="entry name" value="Endthln_rcpt"/>
</dbReference>
<feature type="signal peptide" evidence="20">
    <location>
        <begin position="1"/>
        <end position="21"/>
    </location>
</feature>
<evidence type="ECO:0000256" key="9">
    <source>
        <dbReference type="ARBA" id="ARBA00023040"/>
    </source>
</evidence>
<keyword evidence="12 17" id="KW-0675">Receptor</keyword>
<dbReference type="EMBL" id="JBHFQA010000022">
    <property type="protein sequence ID" value="KAL2079354.1"/>
    <property type="molecule type" value="Genomic_DNA"/>
</dbReference>
<evidence type="ECO:0000313" key="23">
    <source>
        <dbReference type="Proteomes" id="UP001591681"/>
    </source>
</evidence>
<feature type="region of interest" description="Disordered" evidence="18">
    <location>
        <begin position="31"/>
        <end position="57"/>
    </location>
</feature>
<accession>A0ABD1IWT9</accession>
<sequence length="427" mass="47652">MALPTILSLFTLTCLSAVVIGGVEFQTNVTRDEPPTHHLPGLHSSDTSFSSSSSSPRKITLAPLPPFLPLTSRLNSSVSRGKDPPAPPGCVQPTGVKLLFKYVNTLLSCVIFVVGIVGNSTLLRIIGENRSMRTGPNALIASLALGDLIYIIIAIPIHIYKLIEMRWPFSESVLGLILCKLVPFVQKASVGITVLNLCALSVDRYRAVASWTRVRSVGVPVQTALEIVCIWCVSAVLAVPEALGFRMVAFTYRNTSTHTCMLQPTTPFLRLYRDVKDWWLFGFYFCVPLLCTALFYSLMTGRMLRQRKQLKAALSQHLKQRREVAKAVFSLVVIFALCWFPLHLSRILKKLNYSPTDTHRCDLLNFLLVLDYLSVNLATVNSCINPIILYFVSKKFKNCFRSCLCCWCSPSRTHIQANPQTHKAFLP</sequence>
<feature type="transmembrane region" description="Helical" evidence="19">
    <location>
        <begin position="105"/>
        <end position="126"/>
    </location>
</feature>
<dbReference type="FunFam" id="1.20.1070.10:FF:000076">
    <property type="entry name" value="Endothelin receptor type B"/>
    <property type="match status" value="1"/>
</dbReference>
<dbReference type="InterPro" id="IPR051193">
    <property type="entry name" value="GPCR_endothelin_rcpt"/>
</dbReference>
<feature type="transmembrane region" description="Helical" evidence="19">
    <location>
        <begin position="138"/>
        <end position="160"/>
    </location>
</feature>
<dbReference type="Gene3D" id="1.20.1070.10">
    <property type="entry name" value="Rhodopsin 7-helix transmembrane proteins"/>
    <property type="match status" value="1"/>
</dbReference>
<dbReference type="GO" id="GO:0004930">
    <property type="term" value="F:G protein-coupled receptor activity"/>
    <property type="evidence" value="ECO:0007669"/>
    <property type="project" value="UniProtKB-KW"/>
</dbReference>
<feature type="transmembrane region" description="Helical" evidence="19">
    <location>
        <begin position="219"/>
        <end position="239"/>
    </location>
</feature>
<keyword evidence="11" id="KW-1015">Disulfide bond</keyword>
<feature type="transmembrane region" description="Helical" evidence="19">
    <location>
        <begin position="372"/>
        <end position="392"/>
    </location>
</feature>
<dbReference type="GO" id="GO:0005886">
    <property type="term" value="C:plasma membrane"/>
    <property type="evidence" value="ECO:0007669"/>
    <property type="project" value="UniProtKB-SubCell"/>
</dbReference>
<dbReference type="PANTHER" id="PTHR46099">
    <property type="entry name" value="G_PROTEIN_RECEP_F1_2 DOMAIN-CONTAINING PROTEIN"/>
    <property type="match status" value="1"/>
</dbReference>
<evidence type="ECO:0000256" key="19">
    <source>
        <dbReference type="SAM" id="Phobius"/>
    </source>
</evidence>
<evidence type="ECO:0000256" key="16">
    <source>
        <dbReference type="ARBA" id="ARBA00030983"/>
    </source>
</evidence>
<evidence type="ECO:0000256" key="4">
    <source>
        <dbReference type="ARBA" id="ARBA00022475"/>
    </source>
</evidence>
<dbReference type="PROSITE" id="PS50262">
    <property type="entry name" value="G_PROTEIN_RECEP_F1_2"/>
    <property type="match status" value="1"/>
</dbReference>
<evidence type="ECO:0000256" key="12">
    <source>
        <dbReference type="ARBA" id="ARBA00023170"/>
    </source>
</evidence>
<dbReference type="InterPro" id="IPR002175">
    <property type="entry name" value="ETA_rcpt"/>
</dbReference>
<evidence type="ECO:0000313" key="22">
    <source>
        <dbReference type="EMBL" id="KAL2079354.1"/>
    </source>
</evidence>
<keyword evidence="23" id="KW-1185">Reference proteome</keyword>
<keyword evidence="14 17" id="KW-0807">Transducer</keyword>
<dbReference type="PRINTS" id="PR00570">
    <property type="entry name" value="ENDOTHELINAR"/>
</dbReference>
<evidence type="ECO:0000256" key="18">
    <source>
        <dbReference type="SAM" id="MobiDB-lite"/>
    </source>
</evidence>
<keyword evidence="13" id="KW-0325">Glycoprotein</keyword>
<evidence type="ECO:0000256" key="15">
    <source>
        <dbReference type="ARBA" id="ARBA00025187"/>
    </source>
</evidence>
<dbReference type="InterPro" id="IPR017452">
    <property type="entry name" value="GPCR_Rhodpsn_7TM"/>
</dbReference>
<evidence type="ECO:0000256" key="13">
    <source>
        <dbReference type="ARBA" id="ARBA00023180"/>
    </source>
</evidence>
<feature type="transmembrane region" description="Helical" evidence="19">
    <location>
        <begin position="324"/>
        <end position="342"/>
    </location>
</feature>
<reference evidence="22 23" key="1">
    <citation type="submission" date="2024-09" db="EMBL/GenBank/DDBJ databases">
        <title>A chromosome-level genome assembly of Gray's grenadier anchovy, Coilia grayii.</title>
        <authorList>
            <person name="Fu Z."/>
        </authorList>
    </citation>
    <scope>NUCLEOTIDE SEQUENCE [LARGE SCALE GENOMIC DNA]</scope>
    <source>
        <strain evidence="22">G4</strain>
        <tissue evidence="22">Muscle</tissue>
    </source>
</reference>
<evidence type="ECO:0000256" key="10">
    <source>
        <dbReference type="ARBA" id="ARBA00023136"/>
    </source>
</evidence>
<evidence type="ECO:0000256" key="14">
    <source>
        <dbReference type="ARBA" id="ARBA00023224"/>
    </source>
</evidence>
<comment type="subunit">
    <text evidence="2">Interacts with HDAC7 and KAT5.</text>
</comment>
<proteinExistence type="inferred from homology"/>
<evidence type="ECO:0000256" key="1">
    <source>
        <dbReference type="ARBA" id="ARBA00004651"/>
    </source>
</evidence>
<keyword evidence="5" id="KW-0597">Phosphoprotein</keyword>
<dbReference type="AlphaFoldDB" id="A0ABD1IWT9"/>
<dbReference type="PRINTS" id="PR00237">
    <property type="entry name" value="GPCRRHODOPSN"/>
</dbReference>
<keyword evidence="7 20" id="KW-0732">Signal</keyword>
<evidence type="ECO:0000256" key="8">
    <source>
        <dbReference type="ARBA" id="ARBA00022989"/>
    </source>
</evidence>
<dbReference type="PRINTS" id="PR00366">
    <property type="entry name" value="ENDOTHELINR"/>
</dbReference>
<evidence type="ECO:0000256" key="17">
    <source>
        <dbReference type="RuleBase" id="RU000688"/>
    </source>
</evidence>
<evidence type="ECO:0000256" key="3">
    <source>
        <dbReference type="ARBA" id="ARBA00013809"/>
    </source>
</evidence>
<keyword evidence="4" id="KW-1003">Cell membrane</keyword>
<evidence type="ECO:0000256" key="2">
    <source>
        <dbReference type="ARBA" id="ARBA00011811"/>
    </source>
</evidence>
<feature type="chain" id="PRO_5044781284" description="Endothelin-1 receptor" evidence="20">
    <location>
        <begin position="22"/>
        <end position="427"/>
    </location>
</feature>
<evidence type="ECO:0000256" key="20">
    <source>
        <dbReference type="SAM" id="SignalP"/>
    </source>
</evidence>
<dbReference type="InterPro" id="IPR000276">
    <property type="entry name" value="GPCR_Rhodpsn"/>
</dbReference>
<evidence type="ECO:0000256" key="11">
    <source>
        <dbReference type="ARBA" id="ARBA00023157"/>
    </source>
</evidence>
<dbReference type="GO" id="GO:0008015">
    <property type="term" value="P:blood circulation"/>
    <property type="evidence" value="ECO:0007669"/>
    <property type="project" value="UniProtKB-ARBA"/>
</dbReference>
<dbReference type="SUPFAM" id="SSF81321">
    <property type="entry name" value="Family A G protein-coupled receptor-like"/>
    <property type="match status" value="1"/>
</dbReference>
<evidence type="ECO:0000256" key="7">
    <source>
        <dbReference type="ARBA" id="ARBA00022729"/>
    </source>
</evidence>
<dbReference type="Pfam" id="PF00001">
    <property type="entry name" value="7tm_1"/>
    <property type="match status" value="1"/>
</dbReference>
<keyword evidence="9 17" id="KW-0297">G-protein coupled receptor</keyword>
<comment type="function">
    <text evidence="15">Receptor for endothelin-1. Mediates its action by association with G proteins that activate a phosphatidylinositol-calcium second messenger system. The rank order of binding affinities for ET-A is: ET1 &gt; ET2 &gt;&gt; ET3.</text>
</comment>
<protein>
    <recommendedName>
        <fullName evidence="3">Endothelin-1 receptor</fullName>
    </recommendedName>
    <alternativeName>
        <fullName evidence="16">Endothelin receptor type A</fullName>
    </alternativeName>
</protein>
<feature type="compositionally biased region" description="Low complexity" evidence="18">
    <location>
        <begin position="44"/>
        <end position="55"/>
    </location>
</feature>
<dbReference type="Proteomes" id="UP001591681">
    <property type="component" value="Unassembled WGS sequence"/>
</dbReference>
<feature type="transmembrane region" description="Helical" evidence="19">
    <location>
        <begin position="278"/>
        <end position="299"/>
    </location>
</feature>
<keyword evidence="6 17" id="KW-0812">Transmembrane</keyword>
<gene>
    <name evidence="22" type="ORF">ACEWY4_025098</name>
</gene>